<dbReference type="Proteomes" id="UP001208656">
    <property type="component" value="Unassembled WGS sequence"/>
</dbReference>
<dbReference type="Gene3D" id="3.40.630.40">
    <property type="entry name" value="Zn-dependent exopeptidases"/>
    <property type="match status" value="1"/>
</dbReference>
<comment type="caution">
    <text evidence="3">The sequence shown here is derived from an EMBL/GenBank/DDBJ whole genome shotgun (WGS) entry which is preliminary data.</text>
</comment>
<evidence type="ECO:0000313" key="4">
    <source>
        <dbReference type="Proteomes" id="UP001208656"/>
    </source>
</evidence>
<evidence type="ECO:0000313" key="3">
    <source>
        <dbReference type="EMBL" id="MCU9594178.1"/>
    </source>
</evidence>
<proteinExistence type="predicted"/>
<dbReference type="SUPFAM" id="SSF53187">
    <property type="entry name" value="Zn-dependent exopeptidases"/>
    <property type="match status" value="1"/>
</dbReference>
<dbReference type="Gene3D" id="2.30.30.40">
    <property type="entry name" value="SH3 Domains"/>
    <property type="match status" value="7"/>
</dbReference>
<reference evidence="3 4" key="1">
    <citation type="submission" date="2022-10" db="EMBL/GenBank/DDBJ databases">
        <title>Description of Fervidibacillus gen. nov. in the family Fervidibacillaceae fam. nov. with two species, Fervidibacillus albus sp. nov., and Fervidibacillus halotolerans sp. nov., isolated from tidal flat sediments.</title>
        <authorList>
            <person name="Kwon K.K."/>
            <person name="Yang S.-H."/>
        </authorList>
    </citation>
    <scope>NUCLEOTIDE SEQUENCE [LARGE SCALE GENOMIC DNA]</scope>
    <source>
        <strain evidence="3 4">DSM 23332</strain>
    </source>
</reference>
<gene>
    <name evidence="3" type="ORF">OEV82_06885</name>
</gene>
<feature type="domain" description="MurNAc-LAA" evidence="2">
    <location>
        <begin position="750"/>
        <end position="868"/>
    </location>
</feature>
<evidence type="ECO:0000256" key="1">
    <source>
        <dbReference type="ARBA" id="ARBA00022801"/>
    </source>
</evidence>
<dbReference type="GO" id="GO:0008745">
    <property type="term" value="F:N-acetylmuramoyl-L-alanine amidase activity"/>
    <property type="evidence" value="ECO:0007669"/>
    <property type="project" value="UniProtKB-EC"/>
</dbReference>
<dbReference type="SMART" id="SM00646">
    <property type="entry name" value="Ami_3"/>
    <property type="match status" value="1"/>
</dbReference>
<dbReference type="EC" id="3.5.1.28" evidence="3"/>
<dbReference type="InterPro" id="IPR002508">
    <property type="entry name" value="MurNAc-LAA_cat"/>
</dbReference>
<dbReference type="PANTHER" id="PTHR30404">
    <property type="entry name" value="N-ACETYLMURAMOYL-L-ALANINE AMIDASE"/>
    <property type="match status" value="1"/>
</dbReference>
<dbReference type="InterPro" id="IPR050695">
    <property type="entry name" value="N-acetylmuramoyl_amidase_3"/>
</dbReference>
<dbReference type="Pfam" id="PF01520">
    <property type="entry name" value="Amidase_3"/>
    <property type="match status" value="1"/>
</dbReference>
<evidence type="ECO:0000259" key="2">
    <source>
        <dbReference type="SMART" id="SM00646"/>
    </source>
</evidence>
<dbReference type="PANTHER" id="PTHR30404:SF0">
    <property type="entry name" value="N-ACETYLMURAMOYL-L-ALANINE AMIDASE AMIC"/>
    <property type="match status" value="1"/>
</dbReference>
<sequence length="872" mass="97591">MKKFHFSTTFFIAILLIFVFIPKDADANTNKDLFEDSEQEQINGKYVIDSDGINAEIPLYLHESENSEVIAKIPIGSYVIVTETGENFSQVHFIDSDTKEEFIGFIKNNNLEEISLDEESKQEENLEEEPQSDQNIIHDNNKHSEKIQEDDFHKKSSTVEEETADAVEEEAANNIISEKNEKNIYNTITSLSNKPTLTGAVIKQITNVYSEPSTKANILKSYELGAILKYKTFSDSWYICTIYIEGKSVTGYIRADDVETSEQNQKNLRGIALKKQTHVYSKASTISNVLKSYSEGSILSYKSFTSNWYEATVYINGKTQKGYLHKNDVETSESDQNNLRGIALNNPTNVYTKASTNSSVLKSYTEGSILSYKSFTENWYEATVYINGKPQIGYIYKNDIDSASTSQKSEEGIAYNNPTNVYTTASKNSKVLKSYPIGKVLKYKTFTNEWYEATVYINDKPVTGYIHVNDVGKVENSPTYKGIAIKTTNIYEKTDTSSKILKSYPQGKILKYKLFNLNWYIATVYINGVAKTGYIYANDVETAFLEQTQVRGIGKLNPTPVYELANTDSKVLKTYDQGSIMSYKTFSPNWYQATIFINGKGKTGYIHKNDVENSVSDQKTMIGVVTSKNGGIVYSKASTLSKVIKSYPTYSVLRFKTFTSDWYEAVVTINGKQKTGYIHKNDVNIGIYNKVIVLDAGHGGYDGGASGNGIIEKQLNLDVTLALKEKLENAGAIVHLTRSSDVYISLDERAALSKKVGADIFVSIHANSATPSAHGAETYYSGQPYNGETNPFPTESMLLATYIQNHLVSETNMYDRNAKHGGYIVLRRNSVPSALVELGFITNASDAAKMKQSNYKYQAAEGIYKGILEYFK</sequence>
<protein>
    <submittedName>
        <fullName evidence="3">N-acetylmuramoyl-L-alanine amidase</fullName>
        <ecNumber evidence="3">3.5.1.28</ecNumber>
    </submittedName>
</protein>
<accession>A0ABT2WEU0</accession>
<organism evidence="3 4">
    <name type="scientific">Pallidibacillus thermolactis</name>
    <dbReference type="NCBI Taxonomy" id="251051"/>
    <lineage>
        <taxon>Bacteria</taxon>
        <taxon>Bacillati</taxon>
        <taxon>Bacillota</taxon>
        <taxon>Bacilli</taxon>
        <taxon>Bacillales</taxon>
        <taxon>Bacillaceae</taxon>
        <taxon>Pallidibacillus</taxon>
    </lineage>
</organism>
<dbReference type="CDD" id="cd02696">
    <property type="entry name" value="MurNAc-LAA"/>
    <property type="match status" value="1"/>
</dbReference>
<keyword evidence="4" id="KW-1185">Reference proteome</keyword>
<dbReference type="RefSeq" id="WP_263061413.1">
    <property type="nucleotide sequence ID" value="NZ_JAOUSE010000014.1"/>
</dbReference>
<name>A0ABT2WEU0_9BACI</name>
<keyword evidence="1 3" id="KW-0378">Hydrolase</keyword>
<dbReference type="EMBL" id="JAOUSE010000014">
    <property type="protein sequence ID" value="MCU9594178.1"/>
    <property type="molecule type" value="Genomic_DNA"/>
</dbReference>